<evidence type="ECO:0000256" key="2">
    <source>
        <dbReference type="RuleBase" id="RU361173"/>
    </source>
</evidence>
<evidence type="ECO:0000313" key="6">
    <source>
        <dbReference type="Proteomes" id="UP000278085"/>
    </source>
</evidence>
<evidence type="ECO:0000313" key="5">
    <source>
        <dbReference type="EMBL" id="RSZ56345.1"/>
    </source>
</evidence>
<name>A0A430HFQ5_9BURK</name>
<comment type="similarity">
    <text evidence="2">Belongs to the polysaccharide lyase 1 family.</text>
</comment>
<keyword evidence="1 2" id="KW-0456">Lyase</keyword>
<reference evidence="5 6" key="1">
    <citation type="submission" date="2018-12" db="EMBL/GenBank/DDBJ databases">
        <authorList>
            <person name="Yang E."/>
        </authorList>
    </citation>
    <scope>NUCLEOTIDE SEQUENCE [LARGE SCALE GENOMIC DNA]</scope>
    <source>
        <strain evidence="5 6">SOD</strain>
    </source>
</reference>
<dbReference type="InterPro" id="IPR045032">
    <property type="entry name" value="PEL"/>
</dbReference>
<comment type="caution">
    <text evidence="5">The sequence shown here is derived from an EMBL/GenBank/DDBJ whole genome shotgun (WGS) entry which is preliminary data.</text>
</comment>
<evidence type="ECO:0000256" key="1">
    <source>
        <dbReference type="ARBA" id="ARBA00023239"/>
    </source>
</evidence>
<evidence type="ECO:0000256" key="3">
    <source>
        <dbReference type="SAM" id="SignalP"/>
    </source>
</evidence>
<dbReference type="GO" id="GO:0030570">
    <property type="term" value="F:pectate lyase activity"/>
    <property type="evidence" value="ECO:0007669"/>
    <property type="project" value="InterPro"/>
</dbReference>
<dbReference type="GO" id="GO:0005576">
    <property type="term" value="C:extracellular region"/>
    <property type="evidence" value="ECO:0007669"/>
    <property type="project" value="UniProtKB-SubCell"/>
</dbReference>
<dbReference type="Pfam" id="PF00544">
    <property type="entry name" value="Pectate_lyase_4"/>
    <property type="match status" value="1"/>
</dbReference>
<dbReference type="PANTHER" id="PTHR31683">
    <property type="entry name" value="PECTATE LYASE 18-RELATED"/>
    <property type="match status" value="1"/>
</dbReference>
<keyword evidence="6" id="KW-1185">Reference proteome</keyword>
<dbReference type="Gene3D" id="2.160.20.10">
    <property type="entry name" value="Single-stranded right-handed beta-helix, Pectin lyase-like"/>
    <property type="match status" value="1"/>
</dbReference>
<dbReference type="SUPFAM" id="SSF51126">
    <property type="entry name" value="Pectin lyase-like"/>
    <property type="match status" value="1"/>
</dbReference>
<keyword evidence="2" id="KW-0964">Secreted</keyword>
<proteinExistence type="inferred from homology"/>
<keyword evidence="2" id="KW-0624">Polysaccharide degradation</keyword>
<dbReference type="InterPro" id="IPR002022">
    <property type="entry name" value="Pec_lyase"/>
</dbReference>
<protein>
    <submittedName>
        <fullName evidence="5">Pectate lyase</fullName>
    </submittedName>
</protein>
<feature type="domain" description="Pectate lyase" evidence="4">
    <location>
        <begin position="110"/>
        <end position="405"/>
    </location>
</feature>
<feature type="chain" id="PRO_5019356092" evidence="3">
    <location>
        <begin position="21"/>
        <end position="482"/>
    </location>
</feature>
<dbReference type="SMART" id="SM00656">
    <property type="entry name" value="Amb_all"/>
    <property type="match status" value="1"/>
</dbReference>
<keyword evidence="3" id="KW-0732">Signal</keyword>
<sequence>MKNTVLAASLVLAFASGAQAAIDASTFVGASTPLQTALYGVRNYSAPVLVKGLHDPANYMAAPRLPAWQFAQADPSGGVLTFERQSAPATGWHTWSRKGKVVLSGGGAARPDRIYTVFNGQQLVAAIRQAGNEPKIIRVVGHIDLRWSENNTVFREYTSYSDQKYGGSVNLPSNTTLVGINDAQGRPARMTGTSLLIGGELALAQGGDAEADFKKWIKDGKDGDDYPTWTRNVIVRNLVIDTPWDVNPEDEDNAYADGITVSRGQNIFLDHLSVSDGDTPESIATGSWKTRHDGALDVVRGSDYVTVANSSFSNHHKTTLVGNGDGGRAWSDEGRLHVTFSGNWWSAVAARLPLNRYGQVHMFNNLVSGNVVTKEAGLKFESGTDARYRSNMLIENNYYNVTGLKLSEFCGKAIKGKGFIGFRSSGHVFTSDRAGTNAVDGQCGMAPPDAANLWTPPYLYALQTATSALTAVQAQAGAGKLR</sequence>
<accession>A0A430HFQ5</accession>
<dbReference type="OrthoDB" id="9804661at2"/>
<keyword evidence="2" id="KW-0119">Carbohydrate metabolism</keyword>
<dbReference type="PANTHER" id="PTHR31683:SF18">
    <property type="entry name" value="PECTATE LYASE 21-RELATED"/>
    <property type="match status" value="1"/>
</dbReference>
<dbReference type="Proteomes" id="UP000278085">
    <property type="component" value="Unassembled WGS sequence"/>
</dbReference>
<dbReference type="InterPro" id="IPR012334">
    <property type="entry name" value="Pectin_lyas_fold"/>
</dbReference>
<feature type="signal peptide" evidence="3">
    <location>
        <begin position="1"/>
        <end position="20"/>
    </location>
</feature>
<dbReference type="GO" id="GO:0000272">
    <property type="term" value="P:polysaccharide catabolic process"/>
    <property type="evidence" value="ECO:0007669"/>
    <property type="project" value="UniProtKB-KW"/>
</dbReference>
<dbReference type="AlphaFoldDB" id="A0A430HFQ5"/>
<comment type="subcellular location">
    <subcellularLocation>
        <location evidence="2">Secreted</location>
    </subcellularLocation>
</comment>
<dbReference type="InterPro" id="IPR011050">
    <property type="entry name" value="Pectin_lyase_fold/virulence"/>
</dbReference>
<evidence type="ECO:0000259" key="4">
    <source>
        <dbReference type="SMART" id="SM00656"/>
    </source>
</evidence>
<dbReference type="EMBL" id="RXLQ01000016">
    <property type="protein sequence ID" value="RSZ56345.1"/>
    <property type="molecule type" value="Genomic_DNA"/>
</dbReference>
<organism evidence="5 6">
    <name type="scientific">Massilia atriviolacea</name>
    <dbReference type="NCBI Taxonomy" id="2495579"/>
    <lineage>
        <taxon>Bacteria</taxon>
        <taxon>Pseudomonadati</taxon>
        <taxon>Pseudomonadota</taxon>
        <taxon>Betaproteobacteria</taxon>
        <taxon>Burkholderiales</taxon>
        <taxon>Oxalobacteraceae</taxon>
        <taxon>Telluria group</taxon>
        <taxon>Massilia</taxon>
    </lineage>
</organism>
<gene>
    <name evidence="5" type="ORF">EJB06_24810</name>
</gene>
<dbReference type="RefSeq" id="WP_126076703.1">
    <property type="nucleotide sequence ID" value="NZ_CP051166.1"/>
</dbReference>